<protein>
    <submittedName>
        <fullName evidence="1">Uncharacterized protein</fullName>
    </submittedName>
</protein>
<evidence type="ECO:0000313" key="1">
    <source>
        <dbReference type="EMBL" id="WYW19475.1"/>
    </source>
</evidence>
<organism evidence="1 2">
    <name type="scientific">Amycolatopsis coloradensis</name>
    <dbReference type="NCBI Taxonomy" id="76021"/>
    <lineage>
        <taxon>Bacteria</taxon>
        <taxon>Bacillati</taxon>
        <taxon>Actinomycetota</taxon>
        <taxon>Actinomycetes</taxon>
        <taxon>Pseudonocardiales</taxon>
        <taxon>Pseudonocardiaceae</taxon>
        <taxon>Amycolatopsis</taxon>
    </lineage>
</organism>
<reference evidence="1" key="1">
    <citation type="submission" date="2023-10" db="EMBL/GenBank/DDBJ databases">
        <title>Whole genome sequencing of actinobacterial strain Amycolatopsis sp. (BCA-696) identifies the underlying plant growth-promoting genes.</title>
        <authorList>
            <person name="Gandham P."/>
            <person name="Vadla N."/>
            <person name="Saji A."/>
            <person name="Srinivas V."/>
            <person name="Ruperao P."/>
            <person name="Selvanayagam S."/>
            <person name="Saxena R.K."/>
            <person name="Rathore A."/>
            <person name="Gopalakrishnan S."/>
            <person name="Thakur V."/>
        </authorList>
    </citation>
    <scope>NUCLEOTIDE SEQUENCE</scope>
    <source>
        <strain evidence="1">BCA-696</strain>
    </source>
</reference>
<dbReference type="EMBL" id="CP150484">
    <property type="protein sequence ID" value="WYW19475.1"/>
    <property type="molecule type" value="Genomic_DNA"/>
</dbReference>
<keyword evidence="2" id="KW-1185">Reference proteome</keyword>
<gene>
    <name evidence="1" type="ORF">LCL61_28420</name>
</gene>
<dbReference type="Proteomes" id="UP001456344">
    <property type="component" value="Chromosome"/>
</dbReference>
<proteinExistence type="predicted"/>
<accession>A0ACD5BP24</accession>
<sequence>MTTSTMIVQDTAHSQPAHAAWIADLVDHAAINVAPRGLSKVTDAGPLDCDNAGEWLSSVLGRQIEHRHSSSEHLFVDVTTHSAVRLVCVRCDTGESMIYMAQSPGTGSDTDLYRQLVDAARSAPGPGDN</sequence>
<name>A0ACD5BP24_9PSEU</name>
<evidence type="ECO:0000313" key="2">
    <source>
        <dbReference type="Proteomes" id="UP001456344"/>
    </source>
</evidence>